<evidence type="ECO:0008006" key="3">
    <source>
        <dbReference type="Google" id="ProtNLM"/>
    </source>
</evidence>
<dbReference type="Proteomes" id="UP001308005">
    <property type="component" value="Unassembled WGS sequence"/>
</dbReference>
<dbReference type="RefSeq" id="WP_324695441.1">
    <property type="nucleotide sequence ID" value="NZ_JAYMYJ010000112.1"/>
</dbReference>
<gene>
    <name evidence="1" type="ORF">VSS37_11775</name>
</gene>
<organism evidence="1 2">
    <name type="scientific">Candidatus Thiothrix phosphatis</name>
    <dbReference type="NCBI Taxonomy" id="3112415"/>
    <lineage>
        <taxon>Bacteria</taxon>
        <taxon>Pseudomonadati</taxon>
        <taxon>Pseudomonadota</taxon>
        <taxon>Gammaproteobacteria</taxon>
        <taxon>Thiotrichales</taxon>
        <taxon>Thiotrichaceae</taxon>
        <taxon>Thiothrix</taxon>
    </lineage>
</organism>
<reference evidence="2" key="1">
    <citation type="submission" date="2023-07" db="EMBL/GenBank/DDBJ databases">
        <title>The carbon used by Thiothrix.</title>
        <authorList>
            <person name="Chen L."/>
        </authorList>
    </citation>
    <scope>NUCLEOTIDE SEQUENCE [LARGE SCALE GENOMIC DNA]</scope>
</reference>
<comment type="caution">
    <text evidence="1">The sequence shown here is derived from an EMBL/GenBank/DDBJ whole genome shotgun (WGS) entry which is preliminary data.</text>
</comment>
<sequence>MQAKALLVVGIHREERAFGEAVASGLDRALFDVLVIPDGLSGIRPRPDQRFHFDTLHRALYRQLLPYVSGHYPLLVDLHTGVNEQAFCIDLFCREPASLNGLLAQWQQQAPQVPLRAVRMLQPGEQASASTPVAETVIPAKLWRNPAFRYLGVEAFLTTPGDGSRSEQQFTRMLLEQLSAAQ</sequence>
<accession>A0ABU6CXV7</accession>
<name>A0ABU6CXV7_9GAMM</name>
<dbReference type="EMBL" id="JAYMYJ010000112">
    <property type="protein sequence ID" value="MEB4591661.1"/>
    <property type="molecule type" value="Genomic_DNA"/>
</dbReference>
<proteinExistence type="predicted"/>
<evidence type="ECO:0000313" key="1">
    <source>
        <dbReference type="EMBL" id="MEB4591661.1"/>
    </source>
</evidence>
<protein>
    <recommendedName>
        <fullName evidence="3">Aspartoacylase</fullName>
    </recommendedName>
</protein>
<keyword evidence="2" id="KW-1185">Reference proteome</keyword>
<evidence type="ECO:0000313" key="2">
    <source>
        <dbReference type="Proteomes" id="UP001308005"/>
    </source>
</evidence>